<dbReference type="GO" id="GO:0000160">
    <property type="term" value="P:phosphorelay signal transduction system"/>
    <property type="evidence" value="ECO:0007669"/>
    <property type="project" value="InterPro"/>
</dbReference>
<evidence type="ECO:0000259" key="3">
    <source>
        <dbReference type="PROSITE" id="PS50110"/>
    </source>
</evidence>
<dbReference type="CDD" id="cd17546">
    <property type="entry name" value="REC_hyHK_CKI1_RcsC-like"/>
    <property type="match status" value="1"/>
</dbReference>
<feature type="domain" description="Response regulatory" evidence="3">
    <location>
        <begin position="10"/>
        <end position="126"/>
    </location>
</feature>
<name>A0AAU7CFG9_9BACT</name>
<dbReference type="Pfam" id="PF00072">
    <property type="entry name" value="Response_reg"/>
    <property type="match status" value="1"/>
</dbReference>
<reference evidence="4" key="1">
    <citation type="submission" date="2024-05" db="EMBL/GenBank/DDBJ databases">
        <title>Planctomycetes of the genus Singulisphaera possess chitinolytic capabilities.</title>
        <authorList>
            <person name="Ivanova A."/>
        </authorList>
    </citation>
    <scope>NUCLEOTIDE SEQUENCE</scope>
    <source>
        <strain evidence="4">Ch08T</strain>
    </source>
</reference>
<dbReference type="InterPro" id="IPR050595">
    <property type="entry name" value="Bact_response_regulator"/>
</dbReference>
<evidence type="ECO:0000256" key="2">
    <source>
        <dbReference type="PROSITE-ProRule" id="PRU00169"/>
    </source>
</evidence>
<dbReference type="InterPro" id="IPR011006">
    <property type="entry name" value="CheY-like_superfamily"/>
</dbReference>
<dbReference type="PANTHER" id="PTHR44591">
    <property type="entry name" value="STRESS RESPONSE REGULATOR PROTEIN 1"/>
    <property type="match status" value="1"/>
</dbReference>
<protein>
    <submittedName>
        <fullName evidence="4">Response regulator</fullName>
    </submittedName>
</protein>
<gene>
    <name evidence="4" type="ORF">V5E97_36035</name>
</gene>
<feature type="modified residue" description="4-aspartylphosphate" evidence="2">
    <location>
        <position position="59"/>
    </location>
</feature>
<proteinExistence type="predicted"/>
<dbReference type="SMART" id="SM00448">
    <property type="entry name" value="REC"/>
    <property type="match status" value="1"/>
</dbReference>
<evidence type="ECO:0000256" key="1">
    <source>
        <dbReference type="ARBA" id="ARBA00022553"/>
    </source>
</evidence>
<dbReference type="EMBL" id="CP155447">
    <property type="protein sequence ID" value="XBH03677.1"/>
    <property type="molecule type" value="Genomic_DNA"/>
</dbReference>
<organism evidence="4">
    <name type="scientific">Singulisphaera sp. Ch08</name>
    <dbReference type="NCBI Taxonomy" id="3120278"/>
    <lineage>
        <taxon>Bacteria</taxon>
        <taxon>Pseudomonadati</taxon>
        <taxon>Planctomycetota</taxon>
        <taxon>Planctomycetia</taxon>
        <taxon>Isosphaerales</taxon>
        <taxon>Isosphaeraceae</taxon>
        <taxon>Singulisphaera</taxon>
    </lineage>
</organism>
<dbReference type="PROSITE" id="PS50110">
    <property type="entry name" value="RESPONSE_REGULATORY"/>
    <property type="match status" value="1"/>
</dbReference>
<dbReference type="RefSeq" id="WP_406696416.1">
    <property type="nucleotide sequence ID" value="NZ_CP155447.1"/>
</dbReference>
<dbReference type="AlphaFoldDB" id="A0AAU7CFG9"/>
<keyword evidence="1 2" id="KW-0597">Phosphoprotein</keyword>
<dbReference type="Gene3D" id="3.40.50.2300">
    <property type="match status" value="1"/>
</dbReference>
<dbReference type="SUPFAM" id="SSF52172">
    <property type="entry name" value="CheY-like"/>
    <property type="match status" value="1"/>
</dbReference>
<dbReference type="InterPro" id="IPR001789">
    <property type="entry name" value="Sig_transdc_resp-reg_receiver"/>
</dbReference>
<dbReference type="PANTHER" id="PTHR44591:SF23">
    <property type="entry name" value="CHEY SUBFAMILY"/>
    <property type="match status" value="1"/>
</dbReference>
<evidence type="ECO:0000313" key="4">
    <source>
        <dbReference type="EMBL" id="XBH03677.1"/>
    </source>
</evidence>
<accession>A0AAU7CFG9</accession>
<sequence length="127" mass="14132">MWDSYHKSPRLLLVEDAPFLRYAFGRLLRMHGFEVMEATDGREALNCVGTFRPQLVLTDLAMPVMDGVELIQRLRANPETAKLPVVAITADSSGQSEKRARAAGADDFVTKPIDLPTLLNRLRAIPV</sequence>